<dbReference type="InterPro" id="IPR000082">
    <property type="entry name" value="SEA_dom"/>
</dbReference>
<dbReference type="PANTHER" id="PTHR24252:SF28">
    <property type="entry name" value="TRANSMEMBRANE PROTEASE SERINE 11C ISOFORM X1"/>
    <property type="match status" value="1"/>
</dbReference>
<evidence type="ECO:0000256" key="1">
    <source>
        <dbReference type="ARBA" id="ARBA00004606"/>
    </source>
</evidence>
<dbReference type="STRING" id="885580.ENSFDAP00000001989"/>
<keyword evidence="3" id="KW-0812">Transmembrane</keyword>
<dbReference type="PROSITE" id="PS50240">
    <property type="entry name" value="TRYPSIN_DOM"/>
    <property type="match status" value="1"/>
</dbReference>
<feature type="domain" description="Peptidase S1" evidence="12">
    <location>
        <begin position="244"/>
        <end position="474"/>
    </location>
</feature>
<dbReference type="PROSITE" id="PS50024">
    <property type="entry name" value="SEA"/>
    <property type="match status" value="1"/>
</dbReference>
<evidence type="ECO:0000256" key="9">
    <source>
        <dbReference type="ARBA" id="ARBA00023157"/>
    </source>
</evidence>
<dbReference type="InterPro" id="IPR043504">
    <property type="entry name" value="Peptidase_S1_PA_chymotrypsin"/>
</dbReference>
<dbReference type="GO" id="GO:0006508">
    <property type="term" value="P:proteolysis"/>
    <property type="evidence" value="ECO:0007669"/>
    <property type="project" value="UniProtKB-KW"/>
</dbReference>
<keyword evidence="2 10" id="KW-0645">Protease</keyword>
<dbReference type="PRINTS" id="PR00722">
    <property type="entry name" value="CHYMOTRYPSIN"/>
</dbReference>
<keyword evidence="6" id="KW-0735">Signal-anchor</keyword>
<keyword evidence="14" id="KW-1185">Reference proteome</keyword>
<sequence>MRRSKRSWKDALLHDSPLSQSYPEPVDHTDLFTGQSGAGPLPLGPPAFNTVMLDAKLPLHQALEEGESPFISISILHPLCFLNLHNLDELNRNHPFLFLLPEQTIHYYQASLQMPSIDYNPDFSVEHSKIKTDLKQKINNEIDKIFQRSSLHHHYIQSHVVNFRPNNHGLKANILLRFKFTSNNANTIKRQANEIVHNNLKSSESFLKIDTSLPYLTEVNGTQAEHVLNSCCGLGMEYPPMERVTHGQIASQAAWPWQASLQMDGTHFCGASLISATWLLTAAHCFDNQKNPKMWMASFGTTLRAPLVRRKVQSIIVHENYAPHKHEDDIAVVKLATPVLFSENVHRVCLPNATFEVLPKSKVFVTGWGALKASGPFPNTLRQVEVEVLSSDVCNRVYVYGGAVSSGMICAGFLAGERDACEGDSGGPLVIAQDQNIWYLIGIVSWGIGCGKENKPGLYTKVTHYRDWIKSKANI</sequence>
<gene>
    <name evidence="13" type="ORF">H920_18160</name>
</gene>
<evidence type="ECO:0000256" key="2">
    <source>
        <dbReference type="ARBA" id="ARBA00022670"/>
    </source>
</evidence>
<dbReference type="SMART" id="SM00020">
    <property type="entry name" value="Tryp_SPc"/>
    <property type="match status" value="1"/>
</dbReference>
<reference evidence="13 14" key="1">
    <citation type="submission" date="2013-11" db="EMBL/GenBank/DDBJ databases">
        <title>The Damaraland mole rat (Fukomys damarensis) genome and evolution of African mole rats.</title>
        <authorList>
            <person name="Gladyshev V.N."/>
            <person name="Fang X."/>
        </authorList>
    </citation>
    <scope>NUCLEOTIDE SEQUENCE [LARGE SCALE GENOMIC DNA]</scope>
    <source>
        <tissue evidence="13">Liver</tissue>
    </source>
</reference>
<dbReference type="OMA" id="AFDQKFY"/>
<dbReference type="Proteomes" id="UP000028990">
    <property type="component" value="Unassembled WGS sequence"/>
</dbReference>
<evidence type="ECO:0000313" key="14">
    <source>
        <dbReference type="Proteomes" id="UP000028990"/>
    </source>
</evidence>
<comment type="subcellular location">
    <subcellularLocation>
        <location evidence="1">Membrane</location>
        <topology evidence="1">Single-pass type II membrane protein</topology>
    </subcellularLocation>
</comment>
<evidence type="ECO:0000259" key="11">
    <source>
        <dbReference type="PROSITE" id="PS50024"/>
    </source>
</evidence>
<dbReference type="SUPFAM" id="SSF50494">
    <property type="entry name" value="Trypsin-like serine proteases"/>
    <property type="match status" value="1"/>
</dbReference>
<evidence type="ECO:0000313" key="13">
    <source>
        <dbReference type="EMBL" id="KFO20449.1"/>
    </source>
</evidence>
<dbReference type="EMBL" id="KN124734">
    <property type="protein sequence ID" value="KFO20449.1"/>
    <property type="molecule type" value="Genomic_DNA"/>
</dbReference>
<keyword evidence="4 10" id="KW-0378">Hydrolase</keyword>
<dbReference type="InterPro" id="IPR009003">
    <property type="entry name" value="Peptidase_S1_PA"/>
</dbReference>
<dbReference type="InterPro" id="IPR001254">
    <property type="entry name" value="Trypsin_dom"/>
</dbReference>
<keyword evidence="9" id="KW-1015">Disulfide bond</keyword>
<dbReference type="InterPro" id="IPR036364">
    <property type="entry name" value="SEA_dom_sf"/>
</dbReference>
<dbReference type="eggNOG" id="KOG3627">
    <property type="taxonomic scope" value="Eukaryota"/>
</dbReference>
<keyword evidence="7" id="KW-1133">Transmembrane helix</keyword>
<evidence type="ECO:0000256" key="8">
    <source>
        <dbReference type="ARBA" id="ARBA00023136"/>
    </source>
</evidence>
<dbReference type="PROSITE" id="PS00135">
    <property type="entry name" value="TRYPSIN_SER"/>
    <property type="match status" value="1"/>
</dbReference>
<dbReference type="PROSITE" id="PS00134">
    <property type="entry name" value="TRYPSIN_HIS"/>
    <property type="match status" value="1"/>
</dbReference>
<dbReference type="AlphaFoldDB" id="A0A091CND9"/>
<evidence type="ECO:0000256" key="3">
    <source>
        <dbReference type="ARBA" id="ARBA00022692"/>
    </source>
</evidence>
<evidence type="ECO:0000256" key="6">
    <source>
        <dbReference type="ARBA" id="ARBA00022968"/>
    </source>
</evidence>
<dbReference type="PANTHER" id="PTHR24252">
    <property type="entry name" value="ACROSIN-RELATED"/>
    <property type="match status" value="1"/>
</dbReference>
<name>A0A091CND9_FUKDA</name>
<evidence type="ECO:0000256" key="7">
    <source>
        <dbReference type="ARBA" id="ARBA00022989"/>
    </source>
</evidence>
<dbReference type="CDD" id="cd00190">
    <property type="entry name" value="Tryp_SPc"/>
    <property type="match status" value="1"/>
</dbReference>
<proteinExistence type="predicted"/>
<accession>A0A091CND9</accession>
<evidence type="ECO:0000256" key="10">
    <source>
        <dbReference type="RuleBase" id="RU363034"/>
    </source>
</evidence>
<dbReference type="Pfam" id="PF01390">
    <property type="entry name" value="SEA"/>
    <property type="match status" value="1"/>
</dbReference>
<dbReference type="GO" id="GO:0016020">
    <property type="term" value="C:membrane"/>
    <property type="evidence" value="ECO:0007669"/>
    <property type="project" value="UniProtKB-SubCell"/>
</dbReference>
<evidence type="ECO:0000256" key="4">
    <source>
        <dbReference type="ARBA" id="ARBA00022801"/>
    </source>
</evidence>
<dbReference type="InterPro" id="IPR018114">
    <property type="entry name" value="TRYPSIN_HIS"/>
</dbReference>
<dbReference type="Pfam" id="PF00089">
    <property type="entry name" value="Trypsin"/>
    <property type="match status" value="1"/>
</dbReference>
<protein>
    <submittedName>
        <fullName evidence="13">Serine protease DESC4</fullName>
    </submittedName>
</protein>
<feature type="domain" description="SEA" evidence="11">
    <location>
        <begin position="104"/>
        <end position="223"/>
    </location>
</feature>
<evidence type="ECO:0000259" key="12">
    <source>
        <dbReference type="PROSITE" id="PS50240"/>
    </source>
</evidence>
<dbReference type="Gene3D" id="2.40.10.10">
    <property type="entry name" value="Trypsin-like serine proteases"/>
    <property type="match status" value="2"/>
</dbReference>
<dbReference type="InterPro" id="IPR001314">
    <property type="entry name" value="Peptidase_S1A"/>
</dbReference>
<keyword evidence="5 10" id="KW-0720">Serine protease</keyword>
<organism evidence="13 14">
    <name type="scientific">Fukomys damarensis</name>
    <name type="common">Damaraland mole rat</name>
    <name type="synonym">Cryptomys damarensis</name>
    <dbReference type="NCBI Taxonomy" id="885580"/>
    <lineage>
        <taxon>Eukaryota</taxon>
        <taxon>Metazoa</taxon>
        <taxon>Chordata</taxon>
        <taxon>Craniata</taxon>
        <taxon>Vertebrata</taxon>
        <taxon>Euteleostomi</taxon>
        <taxon>Mammalia</taxon>
        <taxon>Eutheria</taxon>
        <taxon>Euarchontoglires</taxon>
        <taxon>Glires</taxon>
        <taxon>Rodentia</taxon>
        <taxon>Hystricomorpha</taxon>
        <taxon>Bathyergidae</taxon>
        <taxon>Fukomys</taxon>
    </lineage>
</organism>
<dbReference type="SUPFAM" id="SSF82671">
    <property type="entry name" value="SEA domain"/>
    <property type="match status" value="1"/>
</dbReference>
<evidence type="ECO:0000256" key="5">
    <source>
        <dbReference type="ARBA" id="ARBA00022825"/>
    </source>
</evidence>
<dbReference type="InterPro" id="IPR033116">
    <property type="entry name" value="TRYPSIN_SER"/>
</dbReference>
<dbReference type="GO" id="GO:0004252">
    <property type="term" value="F:serine-type endopeptidase activity"/>
    <property type="evidence" value="ECO:0007669"/>
    <property type="project" value="InterPro"/>
</dbReference>
<keyword evidence="8" id="KW-0472">Membrane</keyword>
<dbReference type="FunFam" id="2.40.10.10:FF:000003">
    <property type="entry name" value="Transmembrane serine protease 3"/>
    <property type="match status" value="1"/>
</dbReference>
<dbReference type="Gene3D" id="3.30.70.960">
    <property type="entry name" value="SEA domain"/>
    <property type="match status" value="1"/>
</dbReference>